<keyword evidence="3" id="KW-1185">Reference proteome</keyword>
<evidence type="ECO:0000313" key="3">
    <source>
        <dbReference type="Proteomes" id="UP001500449"/>
    </source>
</evidence>
<feature type="domain" description="Pyridoxamine 5'-phosphate oxidase N-terminal" evidence="1">
    <location>
        <begin position="15"/>
        <end position="143"/>
    </location>
</feature>
<gene>
    <name evidence="2" type="ORF">GCM10009836_08590</name>
</gene>
<comment type="caution">
    <text evidence="2">The sequence shown here is derived from an EMBL/GenBank/DDBJ whole genome shotgun (WGS) entry which is preliminary data.</text>
</comment>
<dbReference type="InterPro" id="IPR012349">
    <property type="entry name" value="Split_barrel_FMN-bd"/>
</dbReference>
<dbReference type="Pfam" id="PF01243">
    <property type="entry name" value="PNPOx_N"/>
    <property type="match status" value="1"/>
</dbReference>
<dbReference type="Proteomes" id="UP001500449">
    <property type="component" value="Unassembled WGS sequence"/>
</dbReference>
<dbReference type="SUPFAM" id="SSF50475">
    <property type="entry name" value="FMN-binding split barrel"/>
    <property type="match status" value="1"/>
</dbReference>
<dbReference type="RefSeq" id="WP_344412543.1">
    <property type="nucleotide sequence ID" value="NZ_BAAAQK010000003.1"/>
</dbReference>
<name>A0ABN2MP80_9PSEU</name>
<proteinExistence type="predicted"/>
<dbReference type="InterPro" id="IPR011576">
    <property type="entry name" value="Pyridox_Oxase_N"/>
</dbReference>
<evidence type="ECO:0000259" key="1">
    <source>
        <dbReference type="Pfam" id="PF01243"/>
    </source>
</evidence>
<reference evidence="2 3" key="1">
    <citation type="journal article" date="2019" name="Int. J. Syst. Evol. Microbiol.">
        <title>The Global Catalogue of Microorganisms (GCM) 10K type strain sequencing project: providing services to taxonomists for standard genome sequencing and annotation.</title>
        <authorList>
            <consortium name="The Broad Institute Genomics Platform"/>
            <consortium name="The Broad Institute Genome Sequencing Center for Infectious Disease"/>
            <person name="Wu L."/>
            <person name="Ma J."/>
        </authorList>
    </citation>
    <scope>NUCLEOTIDE SEQUENCE [LARGE SCALE GENOMIC DNA]</scope>
    <source>
        <strain evidence="2 3">JCM 16009</strain>
    </source>
</reference>
<accession>A0ABN2MP80</accession>
<sequence length="162" mass="17226">MAVAVGADAGTAAGEARRVLAANAYLTLATADRDGRPWATPVWFADRDCREFVWVSRPGARHSLNIAARADVGIVVFDSTVAVGGAAAVYVEALAEQVGPDRLADALAVYNRRTQEQGIGSWGEADVTGAARFRLYRAQATRVHVLDEHDGRVEVGLIVRPG</sequence>
<dbReference type="Gene3D" id="2.30.110.10">
    <property type="entry name" value="Electron Transport, Fmn-binding Protein, Chain A"/>
    <property type="match status" value="1"/>
</dbReference>
<protein>
    <recommendedName>
        <fullName evidence="1">Pyridoxamine 5'-phosphate oxidase N-terminal domain-containing protein</fullName>
    </recommendedName>
</protein>
<organism evidence="2 3">
    <name type="scientific">Pseudonocardia ailaonensis</name>
    <dbReference type="NCBI Taxonomy" id="367279"/>
    <lineage>
        <taxon>Bacteria</taxon>
        <taxon>Bacillati</taxon>
        <taxon>Actinomycetota</taxon>
        <taxon>Actinomycetes</taxon>
        <taxon>Pseudonocardiales</taxon>
        <taxon>Pseudonocardiaceae</taxon>
        <taxon>Pseudonocardia</taxon>
    </lineage>
</organism>
<evidence type="ECO:0000313" key="2">
    <source>
        <dbReference type="EMBL" id="GAA1832751.1"/>
    </source>
</evidence>
<dbReference type="EMBL" id="BAAAQK010000003">
    <property type="protein sequence ID" value="GAA1832751.1"/>
    <property type="molecule type" value="Genomic_DNA"/>
</dbReference>